<proteinExistence type="predicted"/>
<keyword evidence="2" id="KW-0812">Transmembrane</keyword>
<dbReference type="InterPro" id="IPR035213">
    <property type="entry name" value="DUF5321"/>
</dbReference>
<gene>
    <name evidence="3" type="ORF">VC83_05216</name>
</gene>
<name>A0A177A7E3_9PEZI</name>
<dbReference type="AlphaFoldDB" id="A0A177A7E3"/>
<dbReference type="EMBL" id="KV441398">
    <property type="protein sequence ID" value="OAF58077.1"/>
    <property type="molecule type" value="Genomic_DNA"/>
</dbReference>
<accession>A0A177A7E3</accession>
<feature type="region of interest" description="Disordered" evidence="1">
    <location>
        <begin position="160"/>
        <end position="204"/>
    </location>
</feature>
<organism evidence="3">
    <name type="scientific">Pseudogymnoascus destructans</name>
    <dbReference type="NCBI Taxonomy" id="655981"/>
    <lineage>
        <taxon>Eukaryota</taxon>
        <taxon>Fungi</taxon>
        <taxon>Dikarya</taxon>
        <taxon>Ascomycota</taxon>
        <taxon>Pezizomycotina</taxon>
        <taxon>Leotiomycetes</taxon>
        <taxon>Thelebolales</taxon>
        <taxon>Thelebolaceae</taxon>
        <taxon>Pseudogymnoascus</taxon>
    </lineage>
</organism>
<dbReference type="Proteomes" id="UP000077154">
    <property type="component" value="Unassembled WGS sequence"/>
</dbReference>
<evidence type="ECO:0000256" key="2">
    <source>
        <dbReference type="SAM" id="Phobius"/>
    </source>
</evidence>
<evidence type="ECO:0000313" key="3">
    <source>
        <dbReference type="EMBL" id="OAF58077.1"/>
    </source>
</evidence>
<feature type="compositionally biased region" description="Polar residues" evidence="1">
    <location>
        <begin position="193"/>
        <end position="204"/>
    </location>
</feature>
<evidence type="ECO:0000256" key="1">
    <source>
        <dbReference type="SAM" id="MobiDB-lite"/>
    </source>
</evidence>
<dbReference type="eggNOG" id="ENOG502S7FQ">
    <property type="taxonomic scope" value="Eukaryota"/>
</dbReference>
<dbReference type="GeneID" id="36288283"/>
<keyword evidence="2" id="KW-1133">Transmembrane helix</keyword>
<keyword evidence="2" id="KW-0472">Membrane</keyword>
<protein>
    <submittedName>
        <fullName evidence="3">Uncharacterized protein</fullName>
    </submittedName>
</protein>
<dbReference type="VEuPathDB" id="FungiDB:GMDG_00336"/>
<dbReference type="RefSeq" id="XP_024323362.1">
    <property type="nucleotide sequence ID" value="XM_024468840.1"/>
</dbReference>
<dbReference type="Pfam" id="PF17254">
    <property type="entry name" value="DUF5321"/>
    <property type="match status" value="1"/>
</dbReference>
<dbReference type="OrthoDB" id="2253354at2759"/>
<reference evidence="3" key="1">
    <citation type="submission" date="2016-03" db="EMBL/GenBank/DDBJ databases">
        <title>Updated assembly of Pseudogymnoascus destructans, the fungus causing white-nose syndrome of bats.</title>
        <authorList>
            <person name="Palmer J.M."/>
            <person name="Drees K.P."/>
            <person name="Foster J.T."/>
            <person name="Lindner D.L."/>
        </authorList>
    </citation>
    <scope>NUCLEOTIDE SEQUENCE [LARGE SCALE GENOMIC DNA]</scope>
    <source>
        <strain evidence="3">20631-21</strain>
    </source>
</reference>
<sequence length="204" mass="23353">MIEKTVVRRLFLAGRAPLQSTVFATAARYGRPQQLQRYYSSLPSVTQVSFWESMIPKPLRRSSRLKTKKPKSTEWNPATFFIAILLLIGSMSIQMIALRNEFATFIRRADARINLLREVIEKVQNGEEADVEGLLGAGNIEKEQEWEEVLKEIEKEDELWTEARRTKPRRRSAQPIESAKIETAGASDDSPRPKQTSNAPRGFY</sequence>
<feature type="transmembrane region" description="Helical" evidence="2">
    <location>
        <begin position="78"/>
        <end position="98"/>
    </location>
</feature>